<accession>A0ABU5CR45</accession>
<keyword evidence="2 5" id="KW-0813">Transport</keyword>
<feature type="chain" id="PRO_5046040460" evidence="7">
    <location>
        <begin position="20"/>
        <end position="313"/>
    </location>
</feature>
<dbReference type="Proteomes" id="UP001275315">
    <property type="component" value="Unassembled WGS sequence"/>
</dbReference>
<feature type="coiled-coil region" evidence="6">
    <location>
        <begin position="168"/>
        <end position="195"/>
    </location>
</feature>
<dbReference type="Pfam" id="PF01297">
    <property type="entry name" value="ZnuA"/>
    <property type="match status" value="1"/>
</dbReference>
<dbReference type="Gene3D" id="3.40.50.1980">
    <property type="entry name" value="Nitrogenase molybdenum iron protein domain"/>
    <property type="match status" value="2"/>
</dbReference>
<protein>
    <submittedName>
        <fullName evidence="8">Metal ABC transporter substrate-binding protein</fullName>
    </submittedName>
</protein>
<dbReference type="RefSeq" id="WP_320379547.1">
    <property type="nucleotide sequence ID" value="NZ_JAWDIQ010000001.1"/>
</dbReference>
<dbReference type="InterPro" id="IPR006129">
    <property type="entry name" value="AdhesinB"/>
</dbReference>
<keyword evidence="6" id="KW-0175">Coiled coil</keyword>
<evidence type="ECO:0000256" key="5">
    <source>
        <dbReference type="RuleBase" id="RU003512"/>
    </source>
</evidence>
<dbReference type="InterPro" id="IPR006127">
    <property type="entry name" value="ZnuA-like"/>
</dbReference>
<name>A0ABU5CR45_9BACI</name>
<reference evidence="8 9" key="1">
    <citation type="submission" date="2023-10" db="EMBL/GenBank/DDBJ databases">
        <title>Virgibacillus soli CC-YMP-6 genome.</title>
        <authorList>
            <person name="Miliotis G."/>
            <person name="Sengupta P."/>
            <person name="Hameed A."/>
            <person name="Chuvochina M."/>
            <person name="Mcdonagh F."/>
            <person name="Simpson A.C."/>
            <person name="Singh N.K."/>
            <person name="Rekha P.D."/>
            <person name="Raman K."/>
            <person name="Hugenholtz P."/>
            <person name="Venkateswaran K."/>
        </authorList>
    </citation>
    <scope>NUCLEOTIDE SEQUENCE [LARGE SCALE GENOMIC DNA]</scope>
    <source>
        <strain evidence="8 9">CC-YMP-6</strain>
    </source>
</reference>
<dbReference type="EMBL" id="JAWDIQ010000001">
    <property type="protein sequence ID" value="MDY0408844.1"/>
    <property type="molecule type" value="Genomic_DNA"/>
</dbReference>
<dbReference type="CDD" id="cd01137">
    <property type="entry name" value="PsaA"/>
    <property type="match status" value="1"/>
</dbReference>
<comment type="similarity">
    <text evidence="5">Belongs to the bacterial solute-binding protein 9 family.</text>
</comment>
<evidence type="ECO:0000256" key="6">
    <source>
        <dbReference type="SAM" id="Coils"/>
    </source>
</evidence>
<keyword evidence="3" id="KW-0479">Metal-binding</keyword>
<keyword evidence="9" id="KW-1185">Reference proteome</keyword>
<dbReference type="PANTHER" id="PTHR42953:SF1">
    <property type="entry name" value="METAL-BINDING PROTEIN HI_0362-RELATED"/>
    <property type="match status" value="1"/>
</dbReference>
<dbReference type="InterPro" id="IPR050492">
    <property type="entry name" value="Bact_metal-bind_prot9"/>
</dbReference>
<dbReference type="PROSITE" id="PS51257">
    <property type="entry name" value="PROKAR_LIPOPROTEIN"/>
    <property type="match status" value="1"/>
</dbReference>
<gene>
    <name evidence="8" type="ORF">RWD45_10155</name>
</gene>
<evidence type="ECO:0000256" key="2">
    <source>
        <dbReference type="ARBA" id="ARBA00022448"/>
    </source>
</evidence>
<evidence type="ECO:0000256" key="4">
    <source>
        <dbReference type="ARBA" id="ARBA00022729"/>
    </source>
</evidence>
<keyword evidence="4 7" id="KW-0732">Signal</keyword>
<evidence type="ECO:0000256" key="1">
    <source>
        <dbReference type="ARBA" id="ARBA00004196"/>
    </source>
</evidence>
<evidence type="ECO:0000313" key="9">
    <source>
        <dbReference type="Proteomes" id="UP001275315"/>
    </source>
</evidence>
<evidence type="ECO:0000256" key="7">
    <source>
        <dbReference type="SAM" id="SignalP"/>
    </source>
</evidence>
<proteinExistence type="inferred from homology"/>
<dbReference type="PRINTS" id="PR00691">
    <property type="entry name" value="ADHESINB"/>
</dbReference>
<sequence>MKGFFKLALSLGLATILLAACGDKDTADSGKEGALKVVTSFTILEDIVNQIGGEYVDVHNLVPVGTDPHEYEPLPEDTKKATDADVLFYNGLNLEGGDHGWFFKMMDTVGQKDENIFELMNGVEPHYLKGESGEEHEINPHAFLDPVVGIQMAENARDALIKVDPDHQSEYEKNAENYIAKLKEIDEEYKTKIAELPEESRILVTSERAYQYMAERYGLDEAYIWEVDTEENGSPQQIKELVSFLKEREVPILFLETNVDPRPMETVSKETGINIYEDKIFSDEIGKKGEEGDTYIKFLEYNIDKIYNGLKGN</sequence>
<dbReference type="SUPFAM" id="SSF53807">
    <property type="entry name" value="Helical backbone' metal receptor"/>
    <property type="match status" value="1"/>
</dbReference>
<evidence type="ECO:0000313" key="8">
    <source>
        <dbReference type="EMBL" id="MDY0408844.1"/>
    </source>
</evidence>
<organism evidence="8 9">
    <name type="scientific">Paracerasibacillus soli</name>
    <dbReference type="NCBI Taxonomy" id="480284"/>
    <lineage>
        <taxon>Bacteria</taxon>
        <taxon>Bacillati</taxon>
        <taxon>Bacillota</taxon>
        <taxon>Bacilli</taxon>
        <taxon>Bacillales</taxon>
        <taxon>Bacillaceae</taxon>
        <taxon>Paracerasibacillus</taxon>
    </lineage>
</organism>
<evidence type="ECO:0000256" key="3">
    <source>
        <dbReference type="ARBA" id="ARBA00022723"/>
    </source>
</evidence>
<dbReference type="PRINTS" id="PR00690">
    <property type="entry name" value="ADHESNFAMILY"/>
</dbReference>
<dbReference type="PANTHER" id="PTHR42953">
    <property type="entry name" value="HIGH-AFFINITY ZINC UPTAKE SYSTEM PROTEIN ZNUA-RELATED"/>
    <property type="match status" value="1"/>
</dbReference>
<dbReference type="InterPro" id="IPR006128">
    <property type="entry name" value="Lipoprotein_PsaA-like"/>
</dbReference>
<feature type="signal peptide" evidence="7">
    <location>
        <begin position="1"/>
        <end position="19"/>
    </location>
</feature>
<comment type="subcellular location">
    <subcellularLocation>
        <location evidence="1">Cell envelope</location>
    </subcellularLocation>
</comment>
<comment type="caution">
    <text evidence="8">The sequence shown here is derived from an EMBL/GenBank/DDBJ whole genome shotgun (WGS) entry which is preliminary data.</text>
</comment>